<evidence type="ECO:0000256" key="2">
    <source>
        <dbReference type="ARBA" id="ARBA00009881"/>
    </source>
</evidence>
<protein>
    <recommendedName>
        <fullName evidence="11">Nitronate monooxygenase</fullName>
    </recommendedName>
    <alternativeName>
        <fullName evidence="9">Propionate 3-nitronate monooxygenase</fullName>
    </alternativeName>
</protein>
<dbReference type="CDD" id="cd04730">
    <property type="entry name" value="NPD_like"/>
    <property type="match status" value="1"/>
</dbReference>
<evidence type="ECO:0000256" key="7">
    <source>
        <dbReference type="ARBA" id="ARBA00023002"/>
    </source>
</evidence>
<evidence type="ECO:0000256" key="6">
    <source>
        <dbReference type="ARBA" id="ARBA00022741"/>
    </source>
</evidence>
<dbReference type="AlphaFoldDB" id="A0A851HL31"/>
<dbReference type="Proteomes" id="UP000536442">
    <property type="component" value="Unassembled WGS sequence"/>
</dbReference>
<evidence type="ECO:0000313" key="12">
    <source>
        <dbReference type="EMBL" id="NWN90569.1"/>
    </source>
</evidence>
<evidence type="ECO:0000256" key="10">
    <source>
        <dbReference type="ARBA" id="ARBA00049401"/>
    </source>
</evidence>
<dbReference type="Gene3D" id="3.20.20.70">
    <property type="entry name" value="Aldolase class I"/>
    <property type="match status" value="1"/>
</dbReference>
<evidence type="ECO:0000256" key="4">
    <source>
        <dbReference type="ARBA" id="ARBA00022630"/>
    </source>
</evidence>
<evidence type="ECO:0000256" key="1">
    <source>
        <dbReference type="ARBA" id="ARBA00001917"/>
    </source>
</evidence>
<comment type="caution">
    <text evidence="12">The sequence shown here is derived from an EMBL/GenBank/DDBJ whole genome shotgun (WGS) entry which is preliminary data.</text>
</comment>
<dbReference type="Pfam" id="PF03060">
    <property type="entry name" value="NMO"/>
    <property type="match status" value="1"/>
</dbReference>
<dbReference type="InterPro" id="IPR004136">
    <property type="entry name" value="NMO"/>
</dbReference>
<keyword evidence="7" id="KW-0560">Oxidoreductase</keyword>
<dbReference type="InterPro" id="IPR013785">
    <property type="entry name" value="Aldolase_TIM"/>
</dbReference>
<evidence type="ECO:0000256" key="11">
    <source>
        <dbReference type="ARBA" id="ARBA00067136"/>
    </source>
</evidence>
<keyword evidence="3" id="KW-0216">Detoxification</keyword>
<reference evidence="12 13" key="1">
    <citation type="submission" date="2020-03" db="EMBL/GenBank/DDBJ databases">
        <title>Metagenomic, metatranscriptomic, and metabolomic analyses revealed the key microbes and metabolic features during the fermentation of ganjang, Korean traditional soy sauce.</title>
        <authorList>
            <person name="Chun B.H."/>
            <person name="Jeon C.O."/>
        </authorList>
    </citation>
    <scope>NUCLEOTIDE SEQUENCE [LARGE SCALE GENOMIC DNA]</scope>
    <source>
        <strain evidence="12 13">KG14</strain>
    </source>
</reference>
<dbReference type="GO" id="GO:0009636">
    <property type="term" value="P:response to toxic substance"/>
    <property type="evidence" value="ECO:0007669"/>
    <property type="project" value="UniProtKB-KW"/>
</dbReference>
<keyword evidence="13" id="KW-1185">Reference proteome</keyword>
<dbReference type="GO" id="GO:0000166">
    <property type="term" value="F:nucleotide binding"/>
    <property type="evidence" value="ECO:0007669"/>
    <property type="project" value="UniProtKB-KW"/>
</dbReference>
<name>A0A851HL31_9GAMM</name>
<evidence type="ECO:0000256" key="8">
    <source>
        <dbReference type="ARBA" id="ARBA00023033"/>
    </source>
</evidence>
<comment type="cofactor">
    <cofactor evidence="1">
        <name>FMN</name>
        <dbReference type="ChEBI" id="CHEBI:58210"/>
    </cofactor>
</comment>
<keyword evidence="5" id="KW-0288">FMN</keyword>
<comment type="catalytic activity">
    <reaction evidence="10">
        <text>3 propionate 3-nitronate + 3 O2 + H2O = 3 3-oxopropanoate + 2 nitrate + nitrite + H2O2 + 3 H(+)</text>
        <dbReference type="Rhea" id="RHEA:57332"/>
        <dbReference type="ChEBI" id="CHEBI:15377"/>
        <dbReference type="ChEBI" id="CHEBI:15378"/>
        <dbReference type="ChEBI" id="CHEBI:15379"/>
        <dbReference type="ChEBI" id="CHEBI:16240"/>
        <dbReference type="ChEBI" id="CHEBI:16301"/>
        <dbReference type="ChEBI" id="CHEBI:17632"/>
        <dbReference type="ChEBI" id="CHEBI:33190"/>
        <dbReference type="ChEBI" id="CHEBI:136067"/>
    </reaction>
</comment>
<keyword evidence="4" id="KW-0285">Flavoprotein</keyword>
<evidence type="ECO:0000256" key="3">
    <source>
        <dbReference type="ARBA" id="ARBA00022575"/>
    </source>
</evidence>
<dbReference type="FunFam" id="3.20.20.70:FF:000154">
    <property type="entry name" value="Probable nitronate monooxygenase"/>
    <property type="match status" value="1"/>
</dbReference>
<accession>A0A851HL31</accession>
<dbReference type="PANTHER" id="PTHR42747:SF3">
    <property type="entry name" value="NITRONATE MONOOXYGENASE-RELATED"/>
    <property type="match status" value="1"/>
</dbReference>
<dbReference type="GO" id="GO:0018580">
    <property type="term" value="F:nitronate monooxygenase activity"/>
    <property type="evidence" value="ECO:0007669"/>
    <property type="project" value="InterPro"/>
</dbReference>
<organism evidence="12 13">
    <name type="scientific">Marinobacter adhaerens</name>
    <dbReference type="NCBI Taxonomy" id="1033846"/>
    <lineage>
        <taxon>Bacteria</taxon>
        <taxon>Pseudomonadati</taxon>
        <taxon>Pseudomonadota</taxon>
        <taxon>Gammaproteobacteria</taxon>
        <taxon>Pseudomonadales</taxon>
        <taxon>Marinobacteraceae</taxon>
        <taxon>Marinobacter</taxon>
    </lineage>
</organism>
<keyword evidence="6" id="KW-0547">Nucleotide-binding</keyword>
<keyword evidence="8 12" id="KW-0503">Monooxygenase</keyword>
<dbReference type="EMBL" id="JABEVQ010000002">
    <property type="protein sequence ID" value="NWN90569.1"/>
    <property type="molecule type" value="Genomic_DNA"/>
</dbReference>
<evidence type="ECO:0000256" key="9">
    <source>
        <dbReference type="ARBA" id="ARBA00031155"/>
    </source>
</evidence>
<proteinExistence type="inferred from homology"/>
<gene>
    <name evidence="12" type="ORF">HLV39_03515</name>
</gene>
<dbReference type="SUPFAM" id="SSF51412">
    <property type="entry name" value="Inosine monophosphate dehydrogenase (IMPDH)"/>
    <property type="match status" value="1"/>
</dbReference>
<comment type="similarity">
    <text evidence="2">Belongs to the nitronate monooxygenase family. NMO class I subfamily.</text>
</comment>
<evidence type="ECO:0000313" key="13">
    <source>
        <dbReference type="Proteomes" id="UP000536442"/>
    </source>
</evidence>
<evidence type="ECO:0000256" key="5">
    <source>
        <dbReference type="ARBA" id="ARBA00022643"/>
    </source>
</evidence>
<sequence>MPSSDSMLKRTGIRYPIIQAPMAGVSTPGLAAAVTNAGGLGSLGIGASSAAKARDMIEQTRALTAGPFNVNVFCHKPARRDESAEASWLRYLSPLFEEAGTVPPDSLSEIYTSFVEDTETLNMLLEAKPAVVSFHFGLPSAQCIARLQKAGIYTLAAATCPAEAAMIEAAGVDAIVAQGIEAGGHRGVFNPDAPDEGWSTMVLVRALSGQTKLPIIAAGGIMDGFAMKAALEAGAAAVQLGTAFVLCPESSANAAYRDALKSEKAAQTRLTKALSGRPARGIVNRLISFGEANDSPGPADYPVAYDAAKRLNAAASKKGNHEFAAHWAGQGAPLARELPAAELVSLIMQESGMQRGG</sequence>
<dbReference type="PANTHER" id="PTHR42747">
    <property type="entry name" value="NITRONATE MONOOXYGENASE-RELATED"/>
    <property type="match status" value="1"/>
</dbReference>